<feature type="compositionally biased region" description="Basic and acidic residues" evidence="1">
    <location>
        <begin position="38"/>
        <end position="56"/>
    </location>
</feature>
<proteinExistence type="predicted"/>
<evidence type="ECO:0008006" key="3">
    <source>
        <dbReference type="Google" id="ProtNLM"/>
    </source>
</evidence>
<evidence type="ECO:0000256" key="1">
    <source>
        <dbReference type="SAM" id="MobiDB-lite"/>
    </source>
</evidence>
<protein>
    <recommendedName>
        <fullName evidence="3">DUF2325 domain-containing protein</fullName>
    </recommendedName>
</protein>
<organism evidence="2">
    <name type="scientific">Singulisphaera sp. Ch08</name>
    <dbReference type="NCBI Taxonomy" id="3120278"/>
    <lineage>
        <taxon>Bacteria</taxon>
        <taxon>Pseudomonadati</taxon>
        <taxon>Planctomycetota</taxon>
        <taxon>Planctomycetia</taxon>
        <taxon>Isosphaerales</taxon>
        <taxon>Isosphaeraceae</taxon>
        <taxon>Singulisphaera</taxon>
    </lineage>
</organism>
<sequence length="443" mass="49735">MPNETPAHGEHEPSDTKPEREPLRELTLGRSKPPFDPSKVRPEPELPARDEDRELESLATRCRAKADAARWAAERQRRIHERSESPDEVAPSDPAMVEWAEKLTDAFYWASTDDPEGTPDIARLDAVAGSFEAVAEGLLLVRDTHRRRGGLERDLPLLAETQSALRRALHRLKAQEDPDQSEVYEWVRDAAIRQHLFLKRFMRADDMADPAGWPGLLARIEAQAGSRPGSQRQAMLFDRLRSLAAPIEGGRSHESWQAIFSLVAELIAEGTPPSSREFREVLLPLLDDLPEGEEMPPGFRLVLREIDRYLAIRQTLTAPVVTDEPTAWVREAARLISGRSLVLIGGLRRPETQRSLKRALGLKELVWLETKEHQSVTTFEPAIARPDVALVLLAIRWSSHAFGDVKLYCDRHVKPLVRLPGGYSTNQVAAQILSQCSGHLGER</sequence>
<dbReference type="AlphaFoldDB" id="A0AAU7CE92"/>
<dbReference type="RefSeq" id="WP_406696281.1">
    <property type="nucleotide sequence ID" value="NZ_CP155447.1"/>
</dbReference>
<dbReference type="EMBL" id="CP155447">
    <property type="protein sequence ID" value="XBH03546.1"/>
    <property type="molecule type" value="Genomic_DNA"/>
</dbReference>
<feature type="region of interest" description="Disordered" evidence="1">
    <location>
        <begin position="1"/>
        <end position="61"/>
    </location>
</feature>
<gene>
    <name evidence="2" type="ORF">V5E97_35360</name>
</gene>
<feature type="compositionally biased region" description="Basic and acidic residues" evidence="1">
    <location>
        <begin position="7"/>
        <end position="24"/>
    </location>
</feature>
<accession>A0AAU7CE92</accession>
<evidence type="ECO:0000313" key="2">
    <source>
        <dbReference type="EMBL" id="XBH03546.1"/>
    </source>
</evidence>
<reference evidence="2" key="1">
    <citation type="submission" date="2024-05" db="EMBL/GenBank/DDBJ databases">
        <title>Planctomycetes of the genus Singulisphaera possess chitinolytic capabilities.</title>
        <authorList>
            <person name="Ivanova A."/>
        </authorList>
    </citation>
    <scope>NUCLEOTIDE SEQUENCE</scope>
    <source>
        <strain evidence="2">Ch08T</strain>
    </source>
</reference>
<name>A0AAU7CE92_9BACT</name>